<dbReference type="Gene3D" id="3.40.50.720">
    <property type="entry name" value="NAD(P)-binding Rossmann-like Domain"/>
    <property type="match status" value="1"/>
</dbReference>
<dbReference type="Pfam" id="PF01408">
    <property type="entry name" value="GFO_IDH_MocA"/>
    <property type="match status" value="1"/>
</dbReference>
<dbReference type="Pfam" id="PF19051">
    <property type="entry name" value="GFO_IDH_MocA_C2"/>
    <property type="match status" value="1"/>
</dbReference>
<dbReference type="EMBL" id="CP048222">
    <property type="protein sequence ID" value="QHT65792.1"/>
    <property type="molecule type" value="Genomic_DNA"/>
</dbReference>
<accession>A0A6C0GDG2</accession>
<evidence type="ECO:0000259" key="2">
    <source>
        <dbReference type="Pfam" id="PF19051"/>
    </source>
</evidence>
<dbReference type="SUPFAM" id="SSF55347">
    <property type="entry name" value="Glyceraldehyde-3-phosphate dehydrogenase-like, C-terminal domain"/>
    <property type="match status" value="1"/>
</dbReference>
<reference evidence="3 4" key="1">
    <citation type="submission" date="2020-01" db="EMBL/GenBank/DDBJ databases">
        <authorList>
            <person name="Kim M.K."/>
        </authorList>
    </citation>
    <scope>NUCLEOTIDE SEQUENCE [LARGE SCALE GENOMIC DNA]</scope>
    <source>
        <strain evidence="3 4">172606-1</strain>
    </source>
</reference>
<sequence>MENFSRRQFLASSSKLAAGAGLASLPVVDALADNPKKKTAANDKVQIALIGCNGMGWSNLNSHLKLPEVEVVGLCDVDNNVLTRRSAELEKMTGKKVTQYKDFRKVLENKDVDAVIIATPDHWHCLTMVNACEAGKDVYVEKPLANSVEECQVMMDAAKKYNKVVQVGQWQRSGPHWQKAIDYVQSGKLGKIRLVKSWAYMGWMKEIQPKPDGPAPAGVDYDMWLGPAEKRPFNPNRFHFNFRWYWDYAGGLMTDWGVHLIDMVLYGMKAAGPKSVVSMGGKFAYPTGAMETPDTQQAIYEFDDFSMIWEHAVGINIGPYNRDHGVAFIGNLGTLVVDRAKWEVFPEIENNEYKTAAIPVQARGGADGGLDSHTKNFIECIKTRQKPNCDVWTAANTAINAHLGNIAFKTGRKVYWDAEKQQFKDDPKANELLKANYHNGWKLPLMS</sequence>
<dbReference type="PROSITE" id="PS51318">
    <property type="entry name" value="TAT"/>
    <property type="match status" value="1"/>
</dbReference>
<dbReference type="InterPro" id="IPR050463">
    <property type="entry name" value="Gfo/Idh/MocA_oxidrdct_glycsds"/>
</dbReference>
<gene>
    <name evidence="3" type="ORF">GXP67_03485</name>
</gene>
<dbReference type="Gene3D" id="3.30.360.10">
    <property type="entry name" value="Dihydrodipicolinate Reductase, domain 2"/>
    <property type="match status" value="1"/>
</dbReference>
<proteinExistence type="predicted"/>
<dbReference type="SUPFAM" id="SSF51735">
    <property type="entry name" value="NAD(P)-binding Rossmann-fold domains"/>
    <property type="match status" value="1"/>
</dbReference>
<organism evidence="3 4">
    <name type="scientific">Rhodocytophaga rosea</name>
    <dbReference type="NCBI Taxonomy" id="2704465"/>
    <lineage>
        <taxon>Bacteria</taxon>
        <taxon>Pseudomonadati</taxon>
        <taxon>Bacteroidota</taxon>
        <taxon>Cytophagia</taxon>
        <taxon>Cytophagales</taxon>
        <taxon>Rhodocytophagaceae</taxon>
        <taxon>Rhodocytophaga</taxon>
    </lineage>
</organism>
<dbReference type="InterPro" id="IPR000683">
    <property type="entry name" value="Gfo/Idh/MocA-like_OxRdtase_N"/>
</dbReference>
<dbReference type="InterPro" id="IPR043906">
    <property type="entry name" value="Gfo/Idh/MocA_OxRdtase_bact_C"/>
</dbReference>
<dbReference type="RefSeq" id="WP_162441870.1">
    <property type="nucleotide sequence ID" value="NZ_CP048222.1"/>
</dbReference>
<dbReference type="InterPro" id="IPR036291">
    <property type="entry name" value="NAD(P)-bd_dom_sf"/>
</dbReference>
<dbReference type="PANTHER" id="PTHR43818:SF5">
    <property type="entry name" value="OXIDOREDUCTASE FAMILY PROTEIN"/>
    <property type="match status" value="1"/>
</dbReference>
<dbReference type="Proteomes" id="UP000480178">
    <property type="component" value="Chromosome"/>
</dbReference>
<dbReference type="GO" id="GO:0000166">
    <property type="term" value="F:nucleotide binding"/>
    <property type="evidence" value="ECO:0007669"/>
    <property type="project" value="InterPro"/>
</dbReference>
<feature type="domain" description="Gfo/Idh/MocA-like oxidoreductase N-terminal" evidence="1">
    <location>
        <begin position="46"/>
        <end position="168"/>
    </location>
</feature>
<dbReference type="AlphaFoldDB" id="A0A6C0GDG2"/>
<dbReference type="KEGG" id="rhoz:GXP67_03485"/>
<protein>
    <submittedName>
        <fullName evidence="3">Gfo/Idh/MocA family oxidoreductase</fullName>
    </submittedName>
</protein>
<feature type="domain" description="Gfo/Idh/MocA-like oxidoreductase bacterial type C-terminal" evidence="2">
    <location>
        <begin position="212"/>
        <end position="442"/>
    </location>
</feature>
<dbReference type="InterPro" id="IPR006311">
    <property type="entry name" value="TAT_signal"/>
</dbReference>
<name>A0A6C0GDG2_9BACT</name>
<evidence type="ECO:0000313" key="3">
    <source>
        <dbReference type="EMBL" id="QHT65792.1"/>
    </source>
</evidence>
<evidence type="ECO:0000313" key="4">
    <source>
        <dbReference type="Proteomes" id="UP000480178"/>
    </source>
</evidence>
<evidence type="ECO:0000259" key="1">
    <source>
        <dbReference type="Pfam" id="PF01408"/>
    </source>
</evidence>
<dbReference type="PANTHER" id="PTHR43818">
    <property type="entry name" value="BCDNA.GH03377"/>
    <property type="match status" value="1"/>
</dbReference>
<keyword evidence="4" id="KW-1185">Reference proteome</keyword>